<evidence type="ECO:0000313" key="3">
    <source>
        <dbReference type="Proteomes" id="UP000054324"/>
    </source>
</evidence>
<dbReference type="RefSeq" id="XP_009166411.1">
    <property type="nucleotide sequence ID" value="XM_009168147.1"/>
</dbReference>
<dbReference type="Proteomes" id="UP000054324">
    <property type="component" value="Unassembled WGS sequence"/>
</dbReference>
<name>A0A074ZQX5_OPIVI</name>
<dbReference type="EMBL" id="KL596671">
    <property type="protein sequence ID" value="KER29813.1"/>
    <property type="molecule type" value="Genomic_DNA"/>
</dbReference>
<organism evidence="2 3">
    <name type="scientific">Opisthorchis viverrini</name>
    <name type="common">Southeast Asian liver fluke</name>
    <dbReference type="NCBI Taxonomy" id="6198"/>
    <lineage>
        <taxon>Eukaryota</taxon>
        <taxon>Metazoa</taxon>
        <taxon>Spiralia</taxon>
        <taxon>Lophotrochozoa</taxon>
        <taxon>Platyhelminthes</taxon>
        <taxon>Trematoda</taxon>
        <taxon>Digenea</taxon>
        <taxon>Opisthorchiida</taxon>
        <taxon>Opisthorchiata</taxon>
        <taxon>Opisthorchiidae</taxon>
        <taxon>Opisthorchis</taxon>
    </lineage>
</organism>
<dbReference type="CTD" id="20317799"/>
<evidence type="ECO:0000313" key="2">
    <source>
        <dbReference type="EMBL" id="KER29813.1"/>
    </source>
</evidence>
<gene>
    <name evidence="2" type="ORF">T265_03612</name>
</gene>
<protein>
    <submittedName>
        <fullName evidence="2">Uncharacterized protein</fullName>
    </submittedName>
</protein>
<sequence length="87" mass="9795">MTTTSEVRFLLGIPKEQLPEKQQRTGTSKIKKAKKIVGNSPGLPEGSNPHKFLPKSKRDWPQDQEAVPWKCLSELGIVIRRDPVFDG</sequence>
<dbReference type="GeneID" id="20317799"/>
<accession>A0A074ZQX5</accession>
<dbReference type="KEGG" id="ovi:T265_03612"/>
<feature type="region of interest" description="Disordered" evidence="1">
    <location>
        <begin position="17"/>
        <end position="61"/>
    </location>
</feature>
<reference evidence="2 3" key="1">
    <citation type="submission" date="2013-11" db="EMBL/GenBank/DDBJ databases">
        <title>Opisthorchis viverrini - life in the bile duct.</title>
        <authorList>
            <person name="Young N.D."/>
            <person name="Nagarajan N."/>
            <person name="Lin S.J."/>
            <person name="Korhonen P.K."/>
            <person name="Jex A.R."/>
            <person name="Hall R.S."/>
            <person name="Safavi-Hemami H."/>
            <person name="Kaewkong W."/>
            <person name="Bertrand D."/>
            <person name="Gao S."/>
            <person name="Seet Q."/>
            <person name="Wongkham S."/>
            <person name="Teh B.T."/>
            <person name="Wongkham C."/>
            <person name="Intapan P.M."/>
            <person name="Maleewong W."/>
            <person name="Yang X."/>
            <person name="Hu M."/>
            <person name="Wang Z."/>
            <person name="Hofmann A."/>
            <person name="Sternberg P.W."/>
            <person name="Tan P."/>
            <person name="Wang J."/>
            <person name="Gasser R.B."/>
        </authorList>
    </citation>
    <scope>NUCLEOTIDE SEQUENCE [LARGE SCALE GENOMIC DNA]</scope>
</reference>
<proteinExistence type="predicted"/>
<keyword evidence="3" id="KW-1185">Reference proteome</keyword>
<dbReference type="AlphaFoldDB" id="A0A074ZQX5"/>
<evidence type="ECO:0000256" key="1">
    <source>
        <dbReference type="SAM" id="MobiDB-lite"/>
    </source>
</evidence>